<keyword evidence="2" id="KW-1185">Reference proteome</keyword>
<sequence length="63" mass="7038">MIKKDCITELKKVHFSDLHGSGLSIVKGIGDKLMSSILIQAKTTYKTTTKTTGIKKFVIQLHY</sequence>
<reference evidence="2" key="1">
    <citation type="journal article" date="2019" name="Int. J. Syst. Evol. Microbiol.">
        <title>The Global Catalogue of Microorganisms (GCM) 10K type strain sequencing project: providing services to taxonomists for standard genome sequencing and annotation.</title>
        <authorList>
            <consortium name="The Broad Institute Genomics Platform"/>
            <consortium name="The Broad Institute Genome Sequencing Center for Infectious Disease"/>
            <person name="Wu L."/>
            <person name="Ma J."/>
        </authorList>
    </citation>
    <scope>NUCLEOTIDE SEQUENCE [LARGE SCALE GENOMIC DNA]</scope>
    <source>
        <strain evidence="2">JCM 17633</strain>
    </source>
</reference>
<dbReference type="Proteomes" id="UP001501682">
    <property type="component" value="Unassembled WGS sequence"/>
</dbReference>
<comment type="caution">
    <text evidence="1">The sequence shown here is derived from an EMBL/GenBank/DDBJ whole genome shotgun (WGS) entry which is preliminary data.</text>
</comment>
<evidence type="ECO:0000313" key="1">
    <source>
        <dbReference type="EMBL" id="GAA4242519.1"/>
    </source>
</evidence>
<proteinExistence type="predicted"/>
<evidence type="ECO:0008006" key="3">
    <source>
        <dbReference type="Google" id="ProtNLM"/>
    </source>
</evidence>
<organism evidence="1 2">
    <name type="scientific">Winogradskyella damuponensis</name>
    <dbReference type="NCBI Taxonomy" id="943939"/>
    <lineage>
        <taxon>Bacteria</taxon>
        <taxon>Pseudomonadati</taxon>
        <taxon>Bacteroidota</taxon>
        <taxon>Flavobacteriia</taxon>
        <taxon>Flavobacteriales</taxon>
        <taxon>Flavobacteriaceae</taxon>
        <taxon>Winogradskyella</taxon>
    </lineage>
</organism>
<evidence type="ECO:0000313" key="2">
    <source>
        <dbReference type="Proteomes" id="UP001501682"/>
    </source>
</evidence>
<dbReference type="EMBL" id="BAABCB010000015">
    <property type="protein sequence ID" value="GAA4242519.1"/>
    <property type="molecule type" value="Genomic_DNA"/>
</dbReference>
<accession>A0ABP8CRE5</accession>
<gene>
    <name evidence="1" type="ORF">GCM10022292_13090</name>
</gene>
<protein>
    <recommendedName>
        <fullName evidence="3">ATP-binding protein</fullName>
    </recommendedName>
</protein>
<name>A0ABP8CRE5_9FLAO</name>